<sequence length="185" mass="20956">MDDMLLDKYLGEYQFSERHAIEINAPAFQIIAAAAAYDPRQDPFFRRMIALRELPSRLLQRQTAAPSFGQQNFSQLERNEQELVYGLIGRFWLASYGLVDIADGPAFLGYRQPGVAKLALGYAVHPSSGGNRLVTETRIFCPDRASRLRFTPYWYAIRLVSGLIRRRMLRAIKTACESAPAAQQP</sequence>
<dbReference type="EMBL" id="CP074347">
    <property type="protein sequence ID" value="USV02607.1"/>
    <property type="molecule type" value="Genomic_DNA"/>
</dbReference>
<evidence type="ECO:0008006" key="3">
    <source>
        <dbReference type="Google" id="ProtNLM"/>
    </source>
</evidence>
<organism evidence="1 2">
    <name type="scientific">Serratia entomophila</name>
    <dbReference type="NCBI Taxonomy" id="42906"/>
    <lineage>
        <taxon>Bacteria</taxon>
        <taxon>Pseudomonadati</taxon>
        <taxon>Pseudomonadota</taxon>
        <taxon>Gammaproteobacteria</taxon>
        <taxon>Enterobacterales</taxon>
        <taxon>Yersiniaceae</taxon>
        <taxon>Serratia</taxon>
    </lineage>
</organism>
<dbReference type="Proteomes" id="UP001056873">
    <property type="component" value="Chromosome"/>
</dbReference>
<reference evidence="1" key="1">
    <citation type="journal article" date="2022" name="BMC Genomics">
        <title>Genome sequence of the entomopathogenic Serratia entomophila isolate 626 and characterisation of the species specific itaconate degradation pathway.</title>
        <authorList>
            <person name="Vaughan A.L."/>
            <person name="Altermann E."/>
            <person name="Glare T.R."/>
            <person name="Hurst M.R.H."/>
        </authorList>
    </citation>
    <scope>NUCLEOTIDE SEQUENCE</scope>
    <source>
        <strain evidence="1">626</strain>
    </source>
</reference>
<evidence type="ECO:0000313" key="2">
    <source>
        <dbReference type="Proteomes" id="UP001056873"/>
    </source>
</evidence>
<proteinExistence type="predicted"/>
<keyword evidence="2" id="KW-1185">Reference proteome</keyword>
<evidence type="ECO:0000313" key="1">
    <source>
        <dbReference type="EMBL" id="USV02607.1"/>
    </source>
</evidence>
<gene>
    <name evidence="1" type="ORF">KFQ06_08895</name>
</gene>
<name>A0ABY5CX94_9GAMM</name>
<accession>A0ABY5CX94</accession>
<protein>
    <recommendedName>
        <fullName evidence="3">DUF2867 domain-containing protein</fullName>
    </recommendedName>
</protein>